<feature type="compositionally biased region" description="Low complexity" evidence="2">
    <location>
        <begin position="602"/>
        <end position="651"/>
    </location>
</feature>
<feature type="compositionally biased region" description="Polar residues" evidence="2">
    <location>
        <begin position="592"/>
        <end position="601"/>
    </location>
</feature>
<feature type="coiled-coil region" evidence="1">
    <location>
        <begin position="314"/>
        <end position="386"/>
    </location>
</feature>
<comment type="caution">
    <text evidence="3">The sequence shown here is derived from an EMBL/GenBank/DDBJ whole genome shotgun (WGS) entry which is preliminary data.</text>
</comment>
<accession>A0A1V9XJH1</accession>
<gene>
    <name evidence="3" type="ORF">BIW11_09587</name>
</gene>
<proteinExistence type="predicted"/>
<organism evidence="3 4">
    <name type="scientific">Tropilaelaps mercedesae</name>
    <dbReference type="NCBI Taxonomy" id="418985"/>
    <lineage>
        <taxon>Eukaryota</taxon>
        <taxon>Metazoa</taxon>
        <taxon>Ecdysozoa</taxon>
        <taxon>Arthropoda</taxon>
        <taxon>Chelicerata</taxon>
        <taxon>Arachnida</taxon>
        <taxon>Acari</taxon>
        <taxon>Parasitiformes</taxon>
        <taxon>Mesostigmata</taxon>
        <taxon>Gamasina</taxon>
        <taxon>Dermanyssoidea</taxon>
        <taxon>Laelapidae</taxon>
        <taxon>Tropilaelaps</taxon>
    </lineage>
</organism>
<evidence type="ECO:0000256" key="2">
    <source>
        <dbReference type="SAM" id="MobiDB-lite"/>
    </source>
</evidence>
<reference evidence="3 4" key="1">
    <citation type="journal article" date="2017" name="Gigascience">
        <title>Draft genome of the honey bee ectoparasitic mite, Tropilaelaps mercedesae, is shaped by the parasitic life history.</title>
        <authorList>
            <person name="Dong X."/>
            <person name="Armstrong S.D."/>
            <person name="Xia D."/>
            <person name="Makepeace B.L."/>
            <person name="Darby A.C."/>
            <person name="Kadowaki T."/>
        </authorList>
    </citation>
    <scope>NUCLEOTIDE SEQUENCE [LARGE SCALE GENOMIC DNA]</scope>
    <source>
        <strain evidence="3">Wuxi-XJTLU</strain>
    </source>
</reference>
<dbReference type="Proteomes" id="UP000192247">
    <property type="component" value="Unassembled WGS sequence"/>
</dbReference>
<keyword evidence="1" id="KW-0175">Coiled coil</keyword>
<protein>
    <submittedName>
        <fullName evidence="3">Uncharacterized protein</fullName>
    </submittedName>
</protein>
<feature type="compositionally biased region" description="Polar residues" evidence="2">
    <location>
        <begin position="205"/>
        <end position="221"/>
    </location>
</feature>
<evidence type="ECO:0000313" key="4">
    <source>
        <dbReference type="Proteomes" id="UP000192247"/>
    </source>
</evidence>
<dbReference type="EMBL" id="MNPL01009525">
    <property type="protein sequence ID" value="OQR73675.1"/>
    <property type="molecule type" value="Genomic_DNA"/>
</dbReference>
<feature type="region of interest" description="Disordered" evidence="2">
    <location>
        <begin position="591"/>
        <end position="687"/>
    </location>
</feature>
<name>A0A1V9XJH1_9ACAR</name>
<dbReference type="OrthoDB" id="6511829at2759"/>
<feature type="region of interest" description="Disordered" evidence="2">
    <location>
        <begin position="199"/>
        <end position="224"/>
    </location>
</feature>
<evidence type="ECO:0000313" key="3">
    <source>
        <dbReference type="EMBL" id="OQR73675.1"/>
    </source>
</evidence>
<sequence>MEDSMCSSFASVYMENEITQGVEFKSLPKGEYFVDDELKLHFEFFHDPHCPSYLDVVCIVPVSTGSEEEGTSNEISGDCFRRALTQMAMRKHGEDIETFSSLMPTGALMFSYCNWKVESGAGLFSVSTKVDTLVEKNKNLSSKGAMYVAQYISPYRSRPVAESEEFRIYPISEESMIELPGVFSDDGLIVLGSGSDAEESELTENNDLGDASSQLGSSSGEAKTEDLAIVMSATELRKMEDDQRTSNDKLRALFDQYKGDLMELTRGNETLKQRLQSEHVKVEGLLRGRDQLLDEINEAKRVMTHQQTLFQKALSERERQLREEQKKVMKFEEENSLINEHLENLRCCVDAHLETKNILVKEIDRLKNENEEMAKEIKALKEVQKMDRASETDTVIEVKAEKTGAVQNNHSCDLEQRVQDLVGRLQSAKLEYISLYKENKRKEKALENICNWASLAKDGMSLEAPAPTQVPSLVSLTRSKFSTSSATLNSSGLPSSNNPPFVGLKTKENKDGQALVEEDLIELGSDSGRLSLPPRQKRKIELVRRTASSTAATAGVSSGAALRALRGKMLARGRHRGQEAIRTLKRDVSALEQDSGSVTREQQQSPSQTLQQQQSVVQQSSPLDQAQQQSDQLPVVLSPSSLPASSSLTKPTPAPPRFKMSSKKKESSIPKPSAPEEPANSSASAAARGTNTYSAAGLISDLETDASNTEEETSAINPHICPLCVTSIADYEAHMREAHQKQPCPICGYVFDTNIPVYVMTYHVERHLEEDNADGPTTAPK</sequence>
<dbReference type="InParanoid" id="A0A1V9XJH1"/>
<evidence type="ECO:0000256" key="1">
    <source>
        <dbReference type="SAM" id="Coils"/>
    </source>
</evidence>
<dbReference type="AlphaFoldDB" id="A0A1V9XJH1"/>
<keyword evidence="4" id="KW-1185">Reference proteome</keyword>
<feature type="compositionally biased region" description="Low complexity" evidence="2">
    <location>
        <begin position="676"/>
        <end position="687"/>
    </location>
</feature>